<organism evidence="2 3">
    <name type="scientific">Prymnesium parvum</name>
    <name type="common">Toxic golden alga</name>
    <dbReference type="NCBI Taxonomy" id="97485"/>
    <lineage>
        <taxon>Eukaryota</taxon>
        <taxon>Haptista</taxon>
        <taxon>Haptophyta</taxon>
        <taxon>Prymnesiophyceae</taxon>
        <taxon>Prymnesiales</taxon>
        <taxon>Prymnesiaceae</taxon>
        <taxon>Prymnesium</taxon>
    </lineage>
</organism>
<accession>A0AB34IZH8</accession>
<evidence type="ECO:0000313" key="2">
    <source>
        <dbReference type="EMBL" id="KAL1510823.1"/>
    </source>
</evidence>
<protein>
    <recommendedName>
        <fullName evidence="1">DUF6816 domain-containing protein</fullName>
    </recommendedName>
</protein>
<dbReference type="AlphaFoldDB" id="A0AB34IZH8"/>
<comment type="caution">
    <text evidence="2">The sequence shown here is derived from an EMBL/GenBank/DDBJ whole genome shotgun (WGS) entry which is preliminary data.</text>
</comment>
<gene>
    <name evidence="2" type="ORF">AB1Y20_007106</name>
</gene>
<evidence type="ECO:0000259" key="1">
    <source>
        <dbReference type="Pfam" id="PF20670"/>
    </source>
</evidence>
<dbReference type="Pfam" id="PF20670">
    <property type="entry name" value="DUF6816"/>
    <property type="match status" value="1"/>
</dbReference>
<name>A0AB34IZH8_PRYPA</name>
<sequence length="248" mass="26881">MQLLTRRVATLLSCACSTIPHAQVLAGGLEDVRRAASVLPGYGPADIAYPPPFRGRWAVTRVVVDVQTPLGEAAAPQEALRAARASVGDASVFMQRFVQDGASVIADRAFNAEHRAAATQGAPLRDFEARWEPSNPNVLTLARRSDASLVEYKVTKRSFEQPFDGAFGTSEYSRIADAGSYGVVSEVPTILAERVQVKYKWEPAADVRHLDALEITQTFDPMQTGFADLRGATPVLTIKARLSLDRSP</sequence>
<proteinExistence type="predicted"/>
<evidence type="ECO:0000313" key="3">
    <source>
        <dbReference type="Proteomes" id="UP001515480"/>
    </source>
</evidence>
<feature type="domain" description="DUF6816" evidence="1">
    <location>
        <begin position="41"/>
        <end position="247"/>
    </location>
</feature>
<dbReference type="Proteomes" id="UP001515480">
    <property type="component" value="Unassembled WGS sequence"/>
</dbReference>
<keyword evidence="3" id="KW-1185">Reference proteome</keyword>
<reference evidence="2 3" key="1">
    <citation type="journal article" date="2024" name="Science">
        <title>Giant polyketide synthase enzymes in the biosynthesis of giant marine polyether toxins.</title>
        <authorList>
            <person name="Fallon T.R."/>
            <person name="Shende V.V."/>
            <person name="Wierzbicki I.H."/>
            <person name="Pendleton A.L."/>
            <person name="Watervoot N.F."/>
            <person name="Auber R.P."/>
            <person name="Gonzalez D.J."/>
            <person name="Wisecaver J.H."/>
            <person name="Moore B.S."/>
        </authorList>
    </citation>
    <scope>NUCLEOTIDE SEQUENCE [LARGE SCALE GENOMIC DNA]</scope>
    <source>
        <strain evidence="2 3">12B1</strain>
    </source>
</reference>
<dbReference type="InterPro" id="IPR049213">
    <property type="entry name" value="DUF6816"/>
</dbReference>
<dbReference type="EMBL" id="JBGBPQ010000015">
    <property type="protein sequence ID" value="KAL1510823.1"/>
    <property type="molecule type" value="Genomic_DNA"/>
</dbReference>